<dbReference type="PANTHER" id="PTHR34216:SF3">
    <property type="entry name" value="POLY-BETA-1,6-N-ACETYL-D-GLUCOSAMINE N-DEACETYLASE"/>
    <property type="match status" value="1"/>
</dbReference>
<protein>
    <submittedName>
        <fullName evidence="4">Polysaccharide deacetylase family protein</fullName>
    </submittedName>
</protein>
<dbReference type="InterPro" id="IPR002509">
    <property type="entry name" value="NODB_dom"/>
</dbReference>
<keyword evidence="5" id="KW-1185">Reference proteome</keyword>
<dbReference type="Pfam" id="PF01522">
    <property type="entry name" value="Polysacc_deac_1"/>
    <property type="match status" value="1"/>
</dbReference>
<evidence type="ECO:0000256" key="2">
    <source>
        <dbReference type="ARBA" id="ARBA00022729"/>
    </source>
</evidence>
<keyword evidence="2" id="KW-0732">Signal</keyword>
<dbReference type="RefSeq" id="WP_269885981.1">
    <property type="nucleotide sequence ID" value="NZ_JAQAGZ010000038.1"/>
</dbReference>
<feature type="domain" description="NodB homology" evidence="3">
    <location>
        <begin position="93"/>
        <end position="288"/>
    </location>
</feature>
<dbReference type="Gene3D" id="3.20.20.370">
    <property type="entry name" value="Glycoside hydrolase/deacetylase"/>
    <property type="match status" value="1"/>
</dbReference>
<reference evidence="4 5" key="1">
    <citation type="submission" date="2022-12" db="EMBL/GenBank/DDBJ databases">
        <title>Draft genome sequence of Paenibacillus sp. dW9.</title>
        <authorList>
            <person name="Choi E.-W."/>
            <person name="Kim D.-U."/>
        </authorList>
    </citation>
    <scope>NUCLEOTIDE SEQUENCE [LARGE SCALE GENOMIC DNA]</scope>
    <source>
        <strain evidence="5">dW9</strain>
    </source>
</reference>
<comment type="caution">
    <text evidence="4">The sequence shown here is derived from an EMBL/GenBank/DDBJ whole genome shotgun (WGS) entry which is preliminary data.</text>
</comment>
<organism evidence="4 5">
    <name type="scientific">Paenibacillus gyeongsangnamensis</name>
    <dbReference type="NCBI Taxonomy" id="3388067"/>
    <lineage>
        <taxon>Bacteria</taxon>
        <taxon>Bacillati</taxon>
        <taxon>Bacillota</taxon>
        <taxon>Bacilli</taxon>
        <taxon>Bacillales</taxon>
        <taxon>Paenibacillaceae</taxon>
        <taxon>Paenibacillus</taxon>
    </lineage>
</organism>
<dbReference type="EMBL" id="JAQAGZ010000038">
    <property type="protein sequence ID" value="MCZ8517454.1"/>
    <property type="molecule type" value="Genomic_DNA"/>
</dbReference>
<dbReference type="InterPro" id="IPR051398">
    <property type="entry name" value="Polysacch_Deacetylase"/>
</dbReference>
<dbReference type="InterPro" id="IPR011330">
    <property type="entry name" value="Glyco_hydro/deAcase_b/a-brl"/>
</dbReference>
<evidence type="ECO:0000313" key="4">
    <source>
        <dbReference type="EMBL" id="MCZ8517454.1"/>
    </source>
</evidence>
<name>A0ABT4QKT0_9BACL</name>
<evidence type="ECO:0000256" key="1">
    <source>
        <dbReference type="ARBA" id="ARBA00004613"/>
    </source>
</evidence>
<dbReference type="CDD" id="cd10918">
    <property type="entry name" value="CE4_NodB_like_5s_6s"/>
    <property type="match status" value="1"/>
</dbReference>
<evidence type="ECO:0000259" key="3">
    <source>
        <dbReference type="PROSITE" id="PS51677"/>
    </source>
</evidence>
<evidence type="ECO:0000313" key="5">
    <source>
        <dbReference type="Proteomes" id="UP001527882"/>
    </source>
</evidence>
<comment type="subcellular location">
    <subcellularLocation>
        <location evidence="1">Secreted</location>
    </subcellularLocation>
</comment>
<accession>A0ABT4QKT0</accession>
<dbReference type="Proteomes" id="UP001527882">
    <property type="component" value="Unassembled WGS sequence"/>
</dbReference>
<dbReference type="PANTHER" id="PTHR34216">
    <property type="match status" value="1"/>
</dbReference>
<proteinExistence type="predicted"/>
<sequence length="288" mass="32016">MRPIVKYGLLLLSAIAAALLLVPGLASQNNKIWYSDRVAVIAYHHIDDQIQGDVTITTARFRDQLTDLLQRGYHFISLQQFRAYMAGGPVPPNAVLVTFDDGYRSFYTNAYPVLKELNIPATNFVITKDLANPLASRIPSLSREEIRQMTGETKGIDVQCHTDNLHDVGPDGGALFTTPQKIGGRMETEAEFERRIVEDTKMCRAKLAELYPGPEDAFAYPFGIYDQHSASLLQQAGIRYAFTTVSGLTSRSTDPMQIPRINAGSPFVQANSLNNLIIRKLHQSQSTK</sequence>
<dbReference type="SUPFAM" id="SSF88713">
    <property type="entry name" value="Glycoside hydrolase/deacetylase"/>
    <property type="match status" value="1"/>
</dbReference>
<gene>
    <name evidence="4" type="ORF">O9H85_34945</name>
</gene>
<dbReference type="PROSITE" id="PS51677">
    <property type="entry name" value="NODB"/>
    <property type="match status" value="1"/>
</dbReference>